<proteinExistence type="predicted"/>
<dbReference type="AlphaFoldDB" id="A0A1F5NDP9"/>
<organism evidence="1 2">
    <name type="scientific">Candidatus Doudnabacteria bacterium RIFCSPHIGHO2_01_52_17</name>
    <dbReference type="NCBI Taxonomy" id="1817820"/>
    <lineage>
        <taxon>Bacteria</taxon>
        <taxon>Candidatus Doudnaibacteriota</taxon>
    </lineage>
</organism>
<comment type="caution">
    <text evidence="1">The sequence shown here is derived from an EMBL/GenBank/DDBJ whole genome shotgun (WGS) entry which is preliminary data.</text>
</comment>
<dbReference type="EMBL" id="MFEG01000025">
    <property type="protein sequence ID" value="OGE75789.1"/>
    <property type="molecule type" value="Genomic_DNA"/>
</dbReference>
<dbReference type="Proteomes" id="UP000176547">
    <property type="component" value="Unassembled WGS sequence"/>
</dbReference>
<name>A0A1F5NDP9_9BACT</name>
<evidence type="ECO:0008006" key="3">
    <source>
        <dbReference type="Google" id="ProtNLM"/>
    </source>
</evidence>
<gene>
    <name evidence="1" type="ORF">A3K06_03790</name>
</gene>
<evidence type="ECO:0000313" key="2">
    <source>
        <dbReference type="Proteomes" id="UP000176547"/>
    </source>
</evidence>
<reference evidence="1 2" key="1">
    <citation type="journal article" date="2016" name="Nat. Commun.">
        <title>Thousands of microbial genomes shed light on interconnected biogeochemical processes in an aquifer system.</title>
        <authorList>
            <person name="Anantharaman K."/>
            <person name="Brown C.T."/>
            <person name="Hug L.A."/>
            <person name="Sharon I."/>
            <person name="Castelle C.J."/>
            <person name="Probst A.J."/>
            <person name="Thomas B.C."/>
            <person name="Singh A."/>
            <person name="Wilkins M.J."/>
            <person name="Karaoz U."/>
            <person name="Brodie E.L."/>
            <person name="Williams K.H."/>
            <person name="Hubbard S.S."/>
            <person name="Banfield J.F."/>
        </authorList>
    </citation>
    <scope>NUCLEOTIDE SEQUENCE [LARGE SCALE GENOMIC DNA]</scope>
</reference>
<sequence length="165" mass="19360">MLYRERTEEQELGLAKKGFRLCRTCRAVYFNKSWHHRNTIDIAATKKNRRPRVTKCPACTMIADHQFEGLLIIEDIPRQLETELSRLIKSYCKKAYQKDCQHRLIALDKNRRGVWRVTTTENQLASKLAHKIKGVFNKVTAEVAYSKEPDDVERTTVRFLGNRTH</sequence>
<protein>
    <recommendedName>
        <fullName evidence="3">Nmd3 N-terminal domain-containing protein</fullName>
    </recommendedName>
</protein>
<accession>A0A1F5NDP9</accession>
<evidence type="ECO:0000313" key="1">
    <source>
        <dbReference type="EMBL" id="OGE75789.1"/>
    </source>
</evidence>